<evidence type="ECO:0000256" key="10">
    <source>
        <dbReference type="ARBA" id="ARBA00049339"/>
    </source>
</evidence>
<dbReference type="Proteomes" id="UP001178322">
    <property type="component" value="Chromosome"/>
</dbReference>
<evidence type="ECO:0000256" key="3">
    <source>
        <dbReference type="ARBA" id="ARBA00011245"/>
    </source>
</evidence>
<dbReference type="Gene3D" id="1.10.730.10">
    <property type="entry name" value="Isoleucyl-tRNA Synthetase, Domain 1"/>
    <property type="match status" value="1"/>
</dbReference>
<keyword evidence="4 11" id="KW-0963">Cytoplasm</keyword>
<comment type="subunit">
    <text evidence="3 11">Monomer.</text>
</comment>
<organism evidence="15 16">
    <name type="scientific">Lysinibacillus pakistanensis</name>
    <dbReference type="NCBI Taxonomy" id="759811"/>
    <lineage>
        <taxon>Bacteria</taxon>
        <taxon>Bacillati</taxon>
        <taxon>Bacillota</taxon>
        <taxon>Bacilli</taxon>
        <taxon>Bacillales</taxon>
        <taxon>Bacillaceae</taxon>
        <taxon>Lysinibacillus</taxon>
    </lineage>
</organism>
<evidence type="ECO:0000256" key="9">
    <source>
        <dbReference type="ARBA" id="ARBA00023146"/>
    </source>
</evidence>
<dbReference type="SMART" id="SM00836">
    <property type="entry name" value="DALR_1"/>
    <property type="match status" value="1"/>
</dbReference>
<gene>
    <name evidence="11 15" type="primary">argS</name>
    <name evidence="15" type="ORF">QNH24_12960</name>
</gene>
<evidence type="ECO:0000259" key="13">
    <source>
        <dbReference type="SMART" id="SM00836"/>
    </source>
</evidence>
<evidence type="ECO:0000256" key="7">
    <source>
        <dbReference type="ARBA" id="ARBA00022840"/>
    </source>
</evidence>
<dbReference type="SUPFAM" id="SSF55190">
    <property type="entry name" value="Arginyl-tRNA synthetase (ArgRS), N-terminal 'additional' domain"/>
    <property type="match status" value="1"/>
</dbReference>
<dbReference type="SMART" id="SM01016">
    <property type="entry name" value="Arg_tRNA_synt_N"/>
    <property type="match status" value="1"/>
</dbReference>
<dbReference type="NCBIfam" id="TIGR00456">
    <property type="entry name" value="argS"/>
    <property type="match status" value="1"/>
</dbReference>
<dbReference type="InterPro" id="IPR035684">
    <property type="entry name" value="ArgRS_core"/>
</dbReference>
<dbReference type="Gene3D" id="3.40.50.620">
    <property type="entry name" value="HUPs"/>
    <property type="match status" value="1"/>
</dbReference>
<dbReference type="GO" id="GO:0005524">
    <property type="term" value="F:ATP binding"/>
    <property type="evidence" value="ECO:0007669"/>
    <property type="project" value="UniProtKB-UniRule"/>
</dbReference>
<dbReference type="InterPro" id="IPR001278">
    <property type="entry name" value="Arg-tRNA-ligase"/>
</dbReference>
<sequence>MNMKEQIAKSIAVALKDQLTEKEIQHLFEKPKKSELGDVAFPCFTLAKKCKKSPNSIAEEIKNNLTCEIIKDVQVIGGYVNIFFNQSIVTKQVLTKILIEQHLYGSQQESKGNIVIDFSSPNIAKPFSMGHLRSTVIGNALANIAEKNGYQAIRINHLGDWGTQFGKLIVAYKRWGNQQSIANAPIEELLKIYVKFHEEADQDESLNEEARAAFKALEDGNEEALALWQWFRDVSLEEFNTIYQLLGIHFDSYNGEAFYNDKMATVVKELEEKELLIKSDGAFVVEVEHMPPCLITKTDGATLYATRDLAAAFYRKQHYDPKKIFYVVGNEQSLHFKKLFRVIEKMGYGWAKDLTHVPFGMILKDGKKMSTRKGKIVLLGEVLKEAITTAKRNIEEKNPKLEQKDSVAYQVGVGAVIFNDLKNDRLHDIEFSLEQMMNFEGETGPYVQYTYARISSLLEKINEQRNEVSFEKLGDQAWPVVLLLEQFPKVISNAFEQADPSQIARYALHLARLFNKYYAQNKILAEAHIRGSRLAFCQCVAIILKESLALLGIAAPKKM</sequence>
<dbReference type="InterPro" id="IPR005148">
    <property type="entry name" value="Arg-tRNA-synth_N"/>
</dbReference>
<dbReference type="InterPro" id="IPR008909">
    <property type="entry name" value="DALR_anticod-bd"/>
</dbReference>
<dbReference type="PANTHER" id="PTHR11956">
    <property type="entry name" value="ARGINYL-TRNA SYNTHETASE"/>
    <property type="match status" value="1"/>
</dbReference>
<evidence type="ECO:0000256" key="4">
    <source>
        <dbReference type="ARBA" id="ARBA00022490"/>
    </source>
</evidence>
<reference evidence="15" key="1">
    <citation type="submission" date="2023-05" db="EMBL/GenBank/DDBJ databases">
        <title>Comparative genomics of Bacillaceae isolates and their secondary metabolite potential.</title>
        <authorList>
            <person name="Song L."/>
            <person name="Nielsen L.J."/>
            <person name="Mohite O."/>
            <person name="Xu X."/>
            <person name="Weber T."/>
            <person name="Kovacs A.T."/>
        </authorList>
    </citation>
    <scope>NUCLEOTIDE SEQUENCE</scope>
    <source>
        <strain evidence="15">LY1</strain>
    </source>
</reference>
<dbReference type="GO" id="GO:0006420">
    <property type="term" value="P:arginyl-tRNA aminoacylation"/>
    <property type="evidence" value="ECO:0007669"/>
    <property type="project" value="UniProtKB-UniRule"/>
</dbReference>
<name>A0AAX3WR61_9BACI</name>
<dbReference type="EMBL" id="CP126101">
    <property type="protein sequence ID" value="WHY49263.1"/>
    <property type="molecule type" value="Genomic_DNA"/>
</dbReference>
<evidence type="ECO:0000256" key="1">
    <source>
        <dbReference type="ARBA" id="ARBA00004496"/>
    </source>
</evidence>
<dbReference type="InterPro" id="IPR036695">
    <property type="entry name" value="Arg-tRNA-synth_N_sf"/>
</dbReference>
<dbReference type="FunFam" id="3.40.50.620:FF:000116">
    <property type="entry name" value="Arginine--tRNA ligase"/>
    <property type="match status" value="1"/>
</dbReference>
<evidence type="ECO:0000256" key="8">
    <source>
        <dbReference type="ARBA" id="ARBA00022917"/>
    </source>
</evidence>
<dbReference type="InterPro" id="IPR014729">
    <property type="entry name" value="Rossmann-like_a/b/a_fold"/>
</dbReference>
<evidence type="ECO:0000313" key="16">
    <source>
        <dbReference type="Proteomes" id="UP001178322"/>
    </source>
</evidence>
<dbReference type="Pfam" id="PF05746">
    <property type="entry name" value="DALR_1"/>
    <property type="match status" value="1"/>
</dbReference>
<dbReference type="Pfam" id="PF03485">
    <property type="entry name" value="Arg_tRNA_synt_N"/>
    <property type="match status" value="1"/>
</dbReference>
<evidence type="ECO:0000256" key="2">
    <source>
        <dbReference type="ARBA" id="ARBA00005594"/>
    </source>
</evidence>
<dbReference type="EC" id="6.1.1.19" evidence="11"/>
<keyword evidence="5 11" id="KW-0436">Ligase</keyword>
<evidence type="ECO:0000256" key="11">
    <source>
        <dbReference type="HAMAP-Rule" id="MF_00123"/>
    </source>
</evidence>
<dbReference type="AlphaFoldDB" id="A0AAX3WR61"/>
<dbReference type="SUPFAM" id="SSF52374">
    <property type="entry name" value="Nucleotidylyl transferase"/>
    <property type="match status" value="1"/>
</dbReference>
<keyword evidence="6 11" id="KW-0547">Nucleotide-binding</keyword>
<dbReference type="Gene3D" id="3.30.1360.70">
    <property type="entry name" value="Arginyl tRNA synthetase N-terminal domain"/>
    <property type="match status" value="1"/>
</dbReference>
<dbReference type="CDD" id="cd00671">
    <property type="entry name" value="ArgRS_core"/>
    <property type="match status" value="1"/>
</dbReference>
<comment type="subcellular location">
    <subcellularLocation>
        <location evidence="1 11">Cytoplasm</location>
    </subcellularLocation>
</comment>
<evidence type="ECO:0000259" key="14">
    <source>
        <dbReference type="SMART" id="SM01016"/>
    </source>
</evidence>
<dbReference type="PANTHER" id="PTHR11956:SF5">
    <property type="entry name" value="ARGININE--TRNA LIGASE, CYTOPLASMIC"/>
    <property type="match status" value="1"/>
</dbReference>
<dbReference type="RefSeq" id="WP_283868018.1">
    <property type="nucleotide sequence ID" value="NZ_CP126101.1"/>
</dbReference>
<dbReference type="GO" id="GO:0004814">
    <property type="term" value="F:arginine-tRNA ligase activity"/>
    <property type="evidence" value="ECO:0007669"/>
    <property type="project" value="UniProtKB-UniRule"/>
</dbReference>
<protein>
    <recommendedName>
        <fullName evidence="11">Arginine--tRNA ligase</fullName>
        <ecNumber evidence="11">6.1.1.19</ecNumber>
    </recommendedName>
    <alternativeName>
        <fullName evidence="11">Arginyl-tRNA synthetase</fullName>
        <shortName evidence="11">ArgRS</shortName>
    </alternativeName>
</protein>
<dbReference type="HAMAP" id="MF_00123">
    <property type="entry name" value="Arg_tRNA_synth"/>
    <property type="match status" value="1"/>
</dbReference>
<dbReference type="Pfam" id="PF00750">
    <property type="entry name" value="tRNA-synt_1d"/>
    <property type="match status" value="1"/>
</dbReference>
<accession>A0AAX3WR61</accession>
<comment type="catalytic activity">
    <reaction evidence="10 11">
        <text>tRNA(Arg) + L-arginine + ATP = L-arginyl-tRNA(Arg) + AMP + diphosphate</text>
        <dbReference type="Rhea" id="RHEA:20301"/>
        <dbReference type="Rhea" id="RHEA-COMP:9658"/>
        <dbReference type="Rhea" id="RHEA-COMP:9673"/>
        <dbReference type="ChEBI" id="CHEBI:30616"/>
        <dbReference type="ChEBI" id="CHEBI:32682"/>
        <dbReference type="ChEBI" id="CHEBI:33019"/>
        <dbReference type="ChEBI" id="CHEBI:78442"/>
        <dbReference type="ChEBI" id="CHEBI:78513"/>
        <dbReference type="ChEBI" id="CHEBI:456215"/>
        <dbReference type="EC" id="6.1.1.19"/>
    </reaction>
</comment>
<evidence type="ECO:0000256" key="6">
    <source>
        <dbReference type="ARBA" id="ARBA00022741"/>
    </source>
</evidence>
<dbReference type="InterPro" id="IPR009080">
    <property type="entry name" value="tRNAsynth_Ia_anticodon-bd"/>
</dbReference>
<evidence type="ECO:0000313" key="15">
    <source>
        <dbReference type="EMBL" id="WHY49263.1"/>
    </source>
</evidence>
<evidence type="ECO:0000256" key="5">
    <source>
        <dbReference type="ARBA" id="ARBA00022598"/>
    </source>
</evidence>
<evidence type="ECO:0000256" key="12">
    <source>
        <dbReference type="RuleBase" id="RU363038"/>
    </source>
</evidence>
<dbReference type="FunFam" id="1.10.730.10:FF:000006">
    <property type="entry name" value="Arginyl-tRNA synthetase 2, mitochondrial"/>
    <property type="match status" value="1"/>
</dbReference>
<dbReference type="CDD" id="cd07956">
    <property type="entry name" value="Anticodon_Ia_Arg"/>
    <property type="match status" value="1"/>
</dbReference>
<dbReference type="PRINTS" id="PR01038">
    <property type="entry name" value="TRNASYNTHARG"/>
</dbReference>
<keyword evidence="8 11" id="KW-0648">Protein biosynthesis</keyword>
<dbReference type="SUPFAM" id="SSF47323">
    <property type="entry name" value="Anticodon-binding domain of a subclass of class I aminoacyl-tRNA synthetases"/>
    <property type="match status" value="1"/>
</dbReference>
<comment type="similarity">
    <text evidence="2 11 12">Belongs to the class-I aminoacyl-tRNA synthetase family.</text>
</comment>
<proteinExistence type="inferred from homology"/>
<keyword evidence="7 11" id="KW-0067">ATP-binding</keyword>
<feature type="short sequence motif" description="'HIGH' region" evidence="11">
    <location>
        <begin position="121"/>
        <end position="131"/>
    </location>
</feature>
<feature type="domain" description="Arginyl tRNA synthetase N-terminal" evidence="14">
    <location>
        <begin position="5"/>
        <end position="84"/>
    </location>
</feature>
<keyword evidence="9 11" id="KW-0030">Aminoacyl-tRNA synthetase</keyword>
<feature type="domain" description="DALR anticodon binding" evidence="13">
    <location>
        <begin position="447"/>
        <end position="559"/>
    </location>
</feature>
<dbReference type="GO" id="GO:0005737">
    <property type="term" value="C:cytoplasm"/>
    <property type="evidence" value="ECO:0007669"/>
    <property type="project" value="UniProtKB-SubCell"/>
</dbReference>